<evidence type="ECO:0000313" key="3">
    <source>
        <dbReference type="Proteomes" id="UP000245942"/>
    </source>
</evidence>
<name>A0A316UA74_9BASI</name>
<dbReference type="AlphaFoldDB" id="A0A316UA74"/>
<reference evidence="2 3" key="1">
    <citation type="journal article" date="2018" name="Mol. Biol. Evol.">
        <title>Broad Genomic Sampling Reveals a Smut Pathogenic Ancestry of the Fungal Clade Ustilaginomycotina.</title>
        <authorList>
            <person name="Kijpornyongpan T."/>
            <person name="Mondo S.J."/>
            <person name="Barry K."/>
            <person name="Sandor L."/>
            <person name="Lee J."/>
            <person name="Lipzen A."/>
            <person name="Pangilinan J."/>
            <person name="LaButti K."/>
            <person name="Hainaut M."/>
            <person name="Henrissat B."/>
            <person name="Grigoriev I.V."/>
            <person name="Spatafora J.W."/>
            <person name="Aime M.C."/>
        </authorList>
    </citation>
    <scope>NUCLEOTIDE SEQUENCE [LARGE SCALE GENOMIC DNA]</scope>
    <source>
        <strain evidence="2 3">MCA 4718</strain>
    </source>
</reference>
<accession>A0A316UA74</accession>
<evidence type="ECO:0000313" key="2">
    <source>
        <dbReference type="EMBL" id="PWN22106.1"/>
    </source>
</evidence>
<feature type="transmembrane region" description="Helical" evidence="1">
    <location>
        <begin position="74"/>
        <end position="100"/>
    </location>
</feature>
<protein>
    <submittedName>
        <fullName evidence="2">Uncharacterized protein</fullName>
    </submittedName>
</protein>
<feature type="transmembrane region" description="Helical" evidence="1">
    <location>
        <begin position="42"/>
        <end position="62"/>
    </location>
</feature>
<organism evidence="2 3">
    <name type="scientific">Pseudomicrostroma glucosiphilum</name>
    <dbReference type="NCBI Taxonomy" id="1684307"/>
    <lineage>
        <taxon>Eukaryota</taxon>
        <taxon>Fungi</taxon>
        <taxon>Dikarya</taxon>
        <taxon>Basidiomycota</taxon>
        <taxon>Ustilaginomycotina</taxon>
        <taxon>Exobasidiomycetes</taxon>
        <taxon>Microstromatales</taxon>
        <taxon>Microstromatales incertae sedis</taxon>
        <taxon>Pseudomicrostroma</taxon>
    </lineage>
</organism>
<evidence type="ECO:0000256" key="1">
    <source>
        <dbReference type="SAM" id="Phobius"/>
    </source>
</evidence>
<dbReference type="EMBL" id="KZ819323">
    <property type="protein sequence ID" value="PWN22106.1"/>
    <property type="molecule type" value="Genomic_DNA"/>
</dbReference>
<gene>
    <name evidence="2" type="ORF">BCV69DRAFT_132957</name>
</gene>
<sequence>MDAHKGSRTVLALQIVALILIHGVVGAAAYRQFAKGARARNNTIALSFSAKSIIIIFYELLTEHVRALQRWRSLKAYMILSCMEVVFWIAVPVLMVMAWVKDHWKGTTAILGGVIVGLGSVIA</sequence>
<keyword evidence="3" id="KW-1185">Reference proteome</keyword>
<keyword evidence="1" id="KW-0812">Transmembrane</keyword>
<dbReference type="OrthoDB" id="3436860at2759"/>
<dbReference type="STRING" id="1684307.A0A316UA74"/>
<keyword evidence="1" id="KW-1133">Transmembrane helix</keyword>
<dbReference type="Proteomes" id="UP000245942">
    <property type="component" value="Unassembled WGS sequence"/>
</dbReference>
<dbReference type="RefSeq" id="XP_025349266.1">
    <property type="nucleotide sequence ID" value="XM_025489241.1"/>
</dbReference>
<proteinExistence type="predicted"/>
<keyword evidence="1" id="KW-0472">Membrane</keyword>
<dbReference type="GeneID" id="37010975"/>